<dbReference type="PROSITE" id="PS51007">
    <property type="entry name" value="CYTC"/>
    <property type="match status" value="1"/>
</dbReference>
<dbReference type="SUPFAM" id="SSF63829">
    <property type="entry name" value="Calcium-dependent phosphotriesterase"/>
    <property type="match status" value="1"/>
</dbReference>
<keyword evidence="1 4" id="KW-0349">Heme</keyword>
<evidence type="ECO:0000256" key="1">
    <source>
        <dbReference type="ARBA" id="ARBA00022617"/>
    </source>
</evidence>
<accession>A0ABP8LRU1</accession>
<evidence type="ECO:0000313" key="6">
    <source>
        <dbReference type="EMBL" id="GAA4433337.1"/>
    </source>
</evidence>
<dbReference type="PANTHER" id="PTHR33546:SF1">
    <property type="entry name" value="LARGE, MULTIFUNCTIONAL SECRETED PROTEIN"/>
    <property type="match status" value="1"/>
</dbReference>
<dbReference type="Pfam" id="PF00034">
    <property type="entry name" value="Cytochrom_C"/>
    <property type="match status" value="1"/>
</dbReference>
<dbReference type="EMBL" id="BAABEY010000005">
    <property type="protein sequence ID" value="GAA4433337.1"/>
    <property type="molecule type" value="Genomic_DNA"/>
</dbReference>
<protein>
    <recommendedName>
        <fullName evidence="5">Cytochrome c domain-containing protein</fullName>
    </recommendedName>
</protein>
<dbReference type="SUPFAM" id="SSF46626">
    <property type="entry name" value="Cytochrome c"/>
    <property type="match status" value="1"/>
</dbReference>
<dbReference type="InterPro" id="IPR046476">
    <property type="entry name" value="DUF6797"/>
</dbReference>
<name>A0ABP8LRU1_9BACT</name>
<evidence type="ECO:0000256" key="3">
    <source>
        <dbReference type="ARBA" id="ARBA00023004"/>
    </source>
</evidence>
<gene>
    <name evidence="6" type="ORF">GCM10023091_06740</name>
</gene>
<keyword evidence="7" id="KW-1185">Reference proteome</keyword>
<keyword evidence="2 4" id="KW-0479">Metal-binding</keyword>
<keyword evidence="3 4" id="KW-0408">Iron</keyword>
<evidence type="ECO:0000313" key="7">
    <source>
        <dbReference type="Proteomes" id="UP001501508"/>
    </source>
</evidence>
<evidence type="ECO:0000256" key="4">
    <source>
        <dbReference type="PROSITE-ProRule" id="PRU00433"/>
    </source>
</evidence>
<dbReference type="InterPro" id="IPR009056">
    <property type="entry name" value="Cyt_c-like_dom"/>
</dbReference>
<dbReference type="Pfam" id="PF20601">
    <property type="entry name" value="DUF6797"/>
    <property type="match status" value="1"/>
</dbReference>
<dbReference type="InterPro" id="IPR036909">
    <property type="entry name" value="Cyt_c-like_dom_sf"/>
</dbReference>
<sequence>MYCAGGKELIKENNFETLQLGSFVEKDFPYISTSMDASKLGASFPKDNISARTLALKLGDSSYVCFDTDLLRWTVAWTGEFLPMYLMPQVSYKDYYNKGNKTAQIAGTPKLATGLYPGWTAGAPVFKDIRPGVGKQDIPVWGPLAAKDGHWNGVYVYRNQAVLSYQVSNSQLYEMVTAAPFAGEKGFQRNFRIQPNQENLYLTAAEVADGSDVKISDRISYVFHGNKKDSVTAVAVIGPGAKTNIVDKRYLSVEVPSAGSSREVAVLVWKGPFSKLKDFEAKAASGKPAPFPGFQKGGPAIWKGSVFTQGKLGADSEDYVIDQVTLPVPNPWKRNVRLADVAFWPDGKAAGVTFSGDVWIIEGISADLKKVKWTRFASGLHESMSIEIRHNDVYVYDRDGITRLVDLNKDGMADYYENFSNVMEQSPESREWAGSMALGPDDCFYISKGGALNAGDGPTPFAAKGFRTGSIQSGSVLKVSKDGKSVEVLATGMRGPFIGMNPQTGVLTASDQQGNFVPSTPLFLIKKGHFYGVPATRHGTGSREPDKPLTWIPHNVDRSAIAQTWITSDKMGPLNGDLIHFSFGRPGLLRVLFDTTGDGTVQGGVSFIKAAYTAPTSKGTINPKDGMLYISGFNLWGSSANGISALQRLRYTGLPSYRPNKFEVGTQGVVIRFDSPLDEKAATEARNYRVKRWNYLRTEEYGSGHYKLDGTPGQESLPVLKSYLSADKKAVFLLIPDVRVTEQMEVLYDISAADGRAMQDGFWFTPKSVEPLSLNAYGFGTVDFALLTDKAAIAKAAEHLVDVVSAEHGKAMFEKLACAGCHSTGTQVDGMYGPPLKGILGKRREFSDGTASVANEKYLKESILDPPVKRVKNYSGEMPSYVGVVSDSDIESIILYIKSL</sequence>
<comment type="caution">
    <text evidence="6">The sequence shown here is derived from an EMBL/GenBank/DDBJ whole genome shotgun (WGS) entry which is preliminary data.</text>
</comment>
<dbReference type="Proteomes" id="UP001501508">
    <property type="component" value="Unassembled WGS sequence"/>
</dbReference>
<evidence type="ECO:0000259" key="5">
    <source>
        <dbReference type="PROSITE" id="PS51007"/>
    </source>
</evidence>
<evidence type="ECO:0000256" key="2">
    <source>
        <dbReference type="ARBA" id="ARBA00022723"/>
    </source>
</evidence>
<organism evidence="6 7">
    <name type="scientific">Ravibacter arvi</name>
    <dbReference type="NCBI Taxonomy" id="2051041"/>
    <lineage>
        <taxon>Bacteria</taxon>
        <taxon>Pseudomonadati</taxon>
        <taxon>Bacteroidota</taxon>
        <taxon>Cytophagia</taxon>
        <taxon>Cytophagales</taxon>
        <taxon>Spirosomataceae</taxon>
        <taxon>Ravibacter</taxon>
    </lineage>
</organism>
<dbReference type="InterPro" id="IPR011042">
    <property type="entry name" value="6-blade_b-propeller_TolB-like"/>
</dbReference>
<dbReference type="PANTHER" id="PTHR33546">
    <property type="entry name" value="LARGE, MULTIFUNCTIONAL SECRETED PROTEIN-RELATED"/>
    <property type="match status" value="1"/>
</dbReference>
<proteinExistence type="predicted"/>
<dbReference type="Gene3D" id="2.120.10.30">
    <property type="entry name" value="TolB, C-terminal domain"/>
    <property type="match status" value="1"/>
</dbReference>
<reference evidence="7" key="1">
    <citation type="journal article" date="2019" name="Int. J. Syst. Evol. Microbiol.">
        <title>The Global Catalogue of Microorganisms (GCM) 10K type strain sequencing project: providing services to taxonomists for standard genome sequencing and annotation.</title>
        <authorList>
            <consortium name="The Broad Institute Genomics Platform"/>
            <consortium name="The Broad Institute Genome Sequencing Center for Infectious Disease"/>
            <person name="Wu L."/>
            <person name="Ma J."/>
        </authorList>
    </citation>
    <scope>NUCLEOTIDE SEQUENCE [LARGE SCALE GENOMIC DNA]</scope>
    <source>
        <strain evidence="7">JCM 31920</strain>
    </source>
</reference>
<dbReference type="Gene3D" id="1.10.760.10">
    <property type="entry name" value="Cytochrome c-like domain"/>
    <property type="match status" value="1"/>
</dbReference>
<feature type="domain" description="Cytochrome c" evidence="5">
    <location>
        <begin position="804"/>
        <end position="900"/>
    </location>
</feature>